<dbReference type="OrthoDB" id="7339120at2"/>
<evidence type="ECO:0000256" key="7">
    <source>
        <dbReference type="RuleBase" id="RU369079"/>
    </source>
</evidence>
<evidence type="ECO:0000313" key="9">
    <source>
        <dbReference type="EMBL" id="MPR23710.1"/>
    </source>
</evidence>
<feature type="transmembrane region" description="Helical" evidence="7">
    <location>
        <begin position="272"/>
        <end position="296"/>
    </location>
</feature>
<evidence type="ECO:0000256" key="1">
    <source>
        <dbReference type="ARBA" id="ARBA00004429"/>
    </source>
</evidence>
<accession>A0A5N7MAP7</accession>
<evidence type="ECO:0000313" key="10">
    <source>
        <dbReference type="Proteomes" id="UP000403266"/>
    </source>
</evidence>
<dbReference type="Pfam" id="PF06808">
    <property type="entry name" value="DctM"/>
    <property type="match status" value="1"/>
</dbReference>
<gene>
    <name evidence="9" type="ORF">FS320_00350</name>
</gene>
<comment type="subcellular location">
    <subcellularLocation>
        <location evidence="1 7">Cell inner membrane</location>
        <topology evidence="1 7">Multi-pass membrane protein</topology>
    </subcellularLocation>
</comment>
<keyword evidence="4 7" id="KW-0812">Transmembrane</keyword>
<feature type="transmembrane region" description="Helical" evidence="7">
    <location>
        <begin position="171"/>
        <end position="193"/>
    </location>
</feature>
<feature type="transmembrane region" description="Helical" evidence="7">
    <location>
        <begin position="302"/>
        <end position="327"/>
    </location>
</feature>
<dbReference type="PIRSF" id="PIRSF006066">
    <property type="entry name" value="HI0050"/>
    <property type="match status" value="1"/>
</dbReference>
<dbReference type="InterPro" id="IPR010656">
    <property type="entry name" value="DctM"/>
</dbReference>
<feature type="transmembrane region" description="Helical" evidence="7">
    <location>
        <begin position="405"/>
        <end position="426"/>
    </location>
</feature>
<dbReference type="InterPro" id="IPR004681">
    <property type="entry name" value="TRAP_DctM"/>
</dbReference>
<evidence type="ECO:0000256" key="4">
    <source>
        <dbReference type="ARBA" id="ARBA00022692"/>
    </source>
</evidence>
<organism evidence="9 10">
    <name type="scientific">Microvirga tunisiensis</name>
    <dbReference type="NCBI Taxonomy" id="2108360"/>
    <lineage>
        <taxon>Bacteria</taxon>
        <taxon>Pseudomonadati</taxon>
        <taxon>Pseudomonadota</taxon>
        <taxon>Alphaproteobacteria</taxon>
        <taxon>Hyphomicrobiales</taxon>
        <taxon>Methylobacteriaceae</taxon>
        <taxon>Microvirga</taxon>
    </lineage>
</organism>
<name>A0A5N7MAP7_9HYPH</name>
<dbReference type="AlphaFoldDB" id="A0A5N7MAP7"/>
<keyword evidence="3 7" id="KW-0997">Cell inner membrane</keyword>
<dbReference type="NCBIfam" id="TIGR00786">
    <property type="entry name" value="dctM"/>
    <property type="match status" value="1"/>
</dbReference>
<evidence type="ECO:0000256" key="6">
    <source>
        <dbReference type="ARBA" id="ARBA00023136"/>
    </source>
</evidence>
<dbReference type="EMBL" id="VOSK01000001">
    <property type="protein sequence ID" value="MPR23710.1"/>
    <property type="molecule type" value="Genomic_DNA"/>
</dbReference>
<keyword evidence="2" id="KW-1003">Cell membrane</keyword>
<dbReference type="GO" id="GO:0022857">
    <property type="term" value="F:transmembrane transporter activity"/>
    <property type="evidence" value="ECO:0007669"/>
    <property type="project" value="UniProtKB-UniRule"/>
</dbReference>
<keyword evidence="5 7" id="KW-1133">Transmembrane helix</keyword>
<sequence length="432" mass="45984">MLAIFLVCLVILVALAVPVASILLLSGIFLADITGRGRFINAIGDVYWENSTGFILISVPLFIFLGEIMVRSGIAGRMYSSVALWLTWLPGGLMHANVAASTLFAATSGSSVATVATIGTVAYPEIKKRRYHEGIFLGSLAAGGTLGILIPPSIAMIIYGVMTQTSIPDLYLAGIVPGLILAVLLSGTIFVICKIKPKWGGEQTIVSWAERFRALPDLLAPIAVFGSVVGSIYAGIATPTEAASLGVTVALVLSAFYRTLNLQMLLISFERTMVTTAMVLGIVFASMFLNFVLGFTGISNAVLAYVTALDLSAVSLVMCLIVFYILLGTFMEELSMILLTLPVVFPIVMDLNVAGFSDVWFGIIIVLVMELGLISPPFGMNLFVAQALRTRGGPFSDVTRGAIPFAVPMLILILALVAFPEIATFLPNWVKG</sequence>
<feature type="transmembrane region" description="Helical" evidence="7">
    <location>
        <begin position="359"/>
        <end position="384"/>
    </location>
</feature>
<feature type="transmembrane region" description="Helical" evidence="7">
    <location>
        <begin position="135"/>
        <end position="159"/>
    </location>
</feature>
<feature type="transmembrane region" description="Helical" evidence="7">
    <location>
        <begin position="242"/>
        <end position="260"/>
    </location>
</feature>
<reference evidence="9 10" key="1">
    <citation type="journal article" date="2019" name="Syst. Appl. Microbiol.">
        <title>Microvirga tunisiensis sp. nov., a root nodule symbiotic bacterium isolated from Lupinus micranthus and L. luteus grown in Northern Tunisia.</title>
        <authorList>
            <person name="Msaddak A."/>
            <person name="Rejili M."/>
            <person name="Duran D."/>
            <person name="Mars M."/>
            <person name="Palacios J.M."/>
            <person name="Ruiz-Argueso T."/>
            <person name="Rey L."/>
            <person name="Imperial J."/>
        </authorList>
    </citation>
    <scope>NUCLEOTIDE SEQUENCE [LARGE SCALE GENOMIC DNA]</scope>
    <source>
        <strain evidence="9 10">Lmie10</strain>
    </source>
</reference>
<feature type="domain" description="TRAP C4-dicarboxylate transport system permease DctM subunit" evidence="8">
    <location>
        <begin position="6"/>
        <end position="422"/>
    </location>
</feature>
<feature type="transmembrane region" description="Helical" evidence="7">
    <location>
        <begin position="78"/>
        <end position="96"/>
    </location>
</feature>
<keyword evidence="10" id="KW-1185">Reference proteome</keyword>
<feature type="transmembrane region" description="Helical" evidence="7">
    <location>
        <begin position="102"/>
        <end position="123"/>
    </location>
</feature>
<evidence type="ECO:0000256" key="5">
    <source>
        <dbReference type="ARBA" id="ARBA00022989"/>
    </source>
</evidence>
<dbReference type="RefSeq" id="WP_152708624.1">
    <property type="nucleotide sequence ID" value="NZ_VOSJ01000001.1"/>
</dbReference>
<comment type="function">
    <text evidence="7">Part of the tripartite ATP-independent periplasmic (TRAP) transport system.</text>
</comment>
<comment type="similarity">
    <text evidence="7">Belongs to the TRAP transporter large permease family.</text>
</comment>
<evidence type="ECO:0000256" key="2">
    <source>
        <dbReference type="ARBA" id="ARBA00022475"/>
    </source>
</evidence>
<protein>
    <recommendedName>
        <fullName evidence="7">TRAP transporter large permease protein</fullName>
    </recommendedName>
</protein>
<dbReference type="GO" id="GO:0005886">
    <property type="term" value="C:plasma membrane"/>
    <property type="evidence" value="ECO:0007669"/>
    <property type="project" value="UniProtKB-SubCell"/>
</dbReference>
<feature type="transmembrane region" description="Helical" evidence="7">
    <location>
        <begin position="214"/>
        <end position="236"/>
    </location>
</feature>
<feature type="transmembrane region" description="Helical" evidence="7">
    <location>
        <begin position="334"/>
        <end position="353"/>
    </location>
</feature>
<dbReference type="PANTHER" id="PTHR33362:SF5">
    <property type="entry name" value="C4-DICARBOXYLATE TRAP TRANSPORTER LARGE PERMEASE PROTEIN DCTM"/>
    <property type="match status" value="1"/>
</dbReference>
<evidence type="ECO:0000256" key="3">
    <source>
        <dbReference type="ARBA" id="ARBA00022519"/>
    </source>
</evidence>
<dbReference type="PANTHER" id="PTHR33362">
    <property type="entry name" value="SIALIC ACID TRAP TRANSPORTER PERMEASE PROTEIN SIAT-RELATED"/>
    <property type="match status" value="1"/>
</dbReference>
<keyword evidence="6 7" id="KW-0472">Membrane</keyword>
<evidence type="ECO:0000259" key="8">
    <source>
        <dbReference type="Pfam" id="PF06808"/>
    </source>
</evidence>
<keyword evidence="7" id="KW-0813">Transport</keyword>
<comment type="caution">
    <text evidence="9">The sequence shown here is derived from an EMBL/GenBank/DDBJ whole genome shotgun (WGS) entry which is preliminary data.</text>
</comment>
<comment type="subunit">
    <text evidence="7">The complex comprises the extracytoplasmic solute receptor protein and the two transmembrane proteins.</text>
</comment>
<proteinExistence type="inferred from homology"/>
<feature type="transmembrane region" description="Helical" evidence="7">
    <location>
        <begin position="47"/>
        <end position="66"/>
    </location>
</feature>
<dbReference type="Proteomes" id="UP000403266">
    <property type="component" value="Unassembled WGS sequence"/>
</dbReference>